<keyword evidence="5 9" id="KW-0862">Zinc</keyword>
<dbReference type="Proteomes" id="UP000178783">
    <property type="component" value="Unassembled WGS sequence"/>
</dbReference>
<feature type="binding site" evidence="9">
    <location>
        <position position="228"/>
    </location>
    <ligand>
        <name>Zn(2+)</name>
        <dbReference type="ChEBI" id="CHEBI:29105"/>
    </ligand>
</feature>
<dbReference type="GO" id="GO:0005524">
    <property type="term" value="F:ATP binding"/>
    <property type="evidence" value="ECO:0007669"/>
    <property type="project" value="UniProtKB-UniRule"/>
</dbReference>
<feature type="binding site" evidence="9">
    <location>
        <position position="289"/>
    </location>
    <ligand>
        <name>ATP</name>
        <dbReference type="ChEBI" id="CHEBI:30616"/>
    </ligand>
</feature>
<sequence>MVKLFLYNTLRRKKEEFRPIKKARAGLYTCGPTVYNFAHLGNLRSYVFADLLTRILRYNLGLTNVKWVMNITDVDDKTIRNAKMKYPDLEPRASLKKFTAEFEKYFWQDLAALNISKPDYVTHAADEKYINKMKNLIKNIFTSGYAYVKDGSVYFDVIKYGQKYKYGQLAEVDVSKLKPGVRVDADEYGKDNAQDFVLWKGRKENEPSWDFELNGQKLPGRPGWHIECSAMAEAELGTPFDIHTGGVDLKFPHHENEIHQSVVGYKVKKPVNYWLHNEHLLVDGQRMGKRFNNFYTLKDLAARGINPLAYRFLCLQTGYGKVMNFTWEALKAADEGLKHLYNQVKELRITNHELRIKDINVNFKKKFLEAVNDDLNMPRALAAAQELFKSDLASQEKLATVLDFDKVLGLNLASPESGCDKEAPAEIKELVNQRERARQEKNWPESDRLRAEIKKSGWNVEDTSEGQRVSKK</sequence>
<keyword evidence="7 9" id="KW-0648">Protein biosynthesis</keyword>
<dbReference type="Gene3D" id="1.20.120.1910">
    <property type="entry name" value="Cysteine-tRNA ligase, C-terminal anti-codon recognition domain"/>
    <property type="match status" value="1"/>
</dbReference>
<comment type="catalytic activity">
    <reaction evidence="9">
        <text>tRNA(Cys) + L-cysteine + ATP = L-cysteinyl-tRNA(Cys) + AMP + diphosphate</text>
        <dbReference type="Rhea" id="RHEA:17773"/>
        <dbReference type="Rhea" id="RHEA-COMP:9661"/>
        <dbReference type="Rhea" id="RHEA-COMP:9679"/>
        <dbReference type="ChEBI" id="CHEBI:30616"/>
        <dbReference type="ChEBI" id="CHEBI:33019"/>
        <dbReference type="ChEBI" id="CHEBI:35235"/>
        <dbReference type="ChEBI" id="CHEBI:78442"/>
        <dbReference type="ChEBI" id="CHEBI:78517"/>
        <dbReference type="ChEBI" id="CHEBI:456215"/>
        <dbReference type="EC" id="6.1.1.16"/>
    </reaction>
</comment>
<evidence type="ECO:0000256" key="2">
    <source>
        <dbReference type="ARBA" id="ARBA00022598"/>
    </source>
</evidence>
<evidence type="ECO:0000256" key="4">
    <source>
        <dbReference type="ARBA" id="ARBA00022741"/>
    </source>
</evidence>
<dbReference type="GO" id="GO:0006423">
    <property type="term" value="P:cysteinyl-tRNA aminoacylation"/>
    <property type="evidence" value="ECO:0007669"/>
    <property type="project" value="UniProtKB-UniRule"/>
</dbReference>
<proteinExistence type="inferred from homology"/>
<gene>
    <name evidence="9" type="primary">cysS</name>
    <name evidence="12" type="ORF">A3H66_01570</name>
</gene>
<evidence type="ECO:0000259" key="11">
    <source>
        <dbReference type="Pfam" id="PF23493"/>
    </source>
</evidence>
<evidence type="ECO:0000313" key="12">
    <source>
        <dbReference type="EMBL" id="OGF24522.1"/>
    </source>
</evidence>
<dbReference type="InterPro" id="IPR009080">
    <property type="entry name" value="tRNAsynth_Ia_anticodon-bd"/>
</dbReference>
<dbReference type="InterPro" id="IPR032678">
    <property type="entry name" value="tRNA-synt_1_cat_dom"/>
</dbReference>
<evidence type="ECO:0000256" key="6">
    <source>
        <dbReference type="ARBA" id="ARBA00022840"/>
    </source>
</evidence>
<feature type="domain" description="tRNA synthetases class I catalytic" evidence="10">
    <location>
        <begin position="17"/>
        <end position="333"/>
    </location>
</feature>
<feature type="binding site" evidence="9">
    <location>
        <position position="257"/>
    </location>
    <ligand>
        <name>Zn(2+)</name>
        <dbReference type="ChEBI" id="CHEBI:29105"/>
    </ligand>
</feature>
<dbReference type="EMBL" id="MFFW01000011">
    <property type="protein sequence ID" value="OGF24522.1"/>
    <property type="molecule type" value="Genomic_DNA"/>
</dbReference>
<accession>A0A1F5SD91</accession>
<organism evidence="12 13">
    <name type="scientific">Candidatus Falkowbacteria bacterium RIFCSPLOWO2_02_FULL_45_21</name>
    <dbReference type="NCBI Taxonomy" id="1797989"/>
    <lineage>
        <taxon>Bacteria</taxon>
        <taxon>Candidatus Falkowiibacteriota</taxon>
    </lineage>
</organism>
<evidence type="ECO:0000256" key="5">
    <source>
        <dbReference type="ARBA" id="ARBA00022833"/>
    </source>
</evidence>
<comment type="caution">
    <text evidence="9">Lacks conserved residue(s) required for the propagation of feature annotation.</text>
</comment>
<evidence type="ECO:0000256" key="7">
    <source>
        <dbReference type="ARBA" id="ARBA00022917"/>
    </source>
</evidence>
<dbReference type="GO" id="GO:0008270">
    <property type="term" value="F:zinc ion binding"/>
    <property type="evidence" value="ECO:0007669"/>
    <property type="project" value="UniProtKB-UniRule"/>
</dbReference>
<feature type="short sequence motif" description="'HIGH' region" evidence="9">
    <location>
        <begin position="32"/>
        <end position="42"/>
    </location>
</feature>
<dbReference type="PRINTS" id="PR00983">
    <property type="entry name" value="TRNASYNTHCYS"/>
</dbReference>
<dbReference type="GO" id="GO:0005829">
    <property type="term" value="C:cytosol"/>
    <property type="evidence" value="ECO:0007669"/>
    <property type="project" value="TreeGrafter"/>
</dbReference>
<reference evidence="12 13" key="1">
    <citation type="journal article" date="2016" name="Nat. Commun.">
        <title>Thousands of microbial genomes shed light on interconnected biogeochemical processes in an aquifer system.</title>
        <authorList>
            <person name="Anantharaman K."/>
            <person name="Brown C.T."/>
            <person name="Hug L.A."/>
            <person name="Sharon I."/>
            <person name="Castelle C.J."/>
            <person name="Probst A.J."/>
            <person name="Thomas B.C."/>
            <person name="Singh A."/>
            <person name="Wilkins M.J."/>
            <person name="Karaoz U."/>
            <person name="Brodie E.L."/>
            <person name="Williams K.H."/>
            <person name="Hubbard S.S."/>
            <person name="Banfield J.F."/>
        </authorList>
    </citation>
    <scope>NUCLEOTIDE SEQUENCE [LARGE SCALE GENOMIC DNA]</scope>
</reference>
<name>A0A1F5SD91_9BACT</name>
<dbReference type="InterPro" id="IPR056411">
    <property type="entry name" value="CysS_C"/>
</dbReference>
<comment type="caution">
    <text evidence="12">The sequence shown here is derived from an EMBL/GenBank/DDBJ whole genome shotgun (WGS) entry which is preliminary data.</text>
</comment>
<dbReference type="NCBIfam" id="TIGR00435">
    <property type="entry name" value="cysS"/>
    <property type="match status" value="1"/>
</dbReference>
<keyword evidence="4 9" id="KW-0547">Nucleotide-binding</keyword>
<keyword evidence="2 9" id="KW-0436">Ligase</keyword>
<dbReference type="GO" id="GO:0004817">
    <property type="term" value="F:cysteine-tRNA ligase activity"/>
    <property type="evidence" value="ECO:0007669"/>
    <property type="project" value="UniProtKB-UniRule"/>
</dbReference>
<feature type="binding site" evidence="9">
    <location>
        <position position="253"/>
    </location>
    <ligand>
        <name>Zn(2+)</name>
        <dbReference type="ChEBI" id="CHEBI:29105"/>
    </ligand>
</feature>
<dbReference type="InterPro" id="IPR024909">
    <property type="entry name" value="Cys-tRNA/MSH_ligase"/>
</dbReference>
<evidence type="ECO:0000256" key="3">
    <source>
        <dbReference type="ARBA" id="ARBA00022723"/>
    </source>
</evidence>
<dbReference type="CDD" id="cd00672">
    <property type="entry name" value="CysRS_core"/>
    <property type="match status" value="1"/>
</dbReference>
<comment type="similarity">
    <text evidence="9">Belongs to the class-I aminoacyl-tRNA synthetase family.</text>
</comment>
<evidence type="ECO:0000256" key="1">
    <source>
        <dbReference type="ARBA" id="ARBA00011245"/>
    </source>
</evidence>
<keyword evidence="8 9" id="KW-0030">Aminoacyl-tRNA synthetase</keyword>
<comment type="subcellular location">
    <subcellularLocation>
        <location evidence="9">Cytoplasm</location>
    </subcellularLocation>
</comment>
<dbReference type="Pfam" id="PF23493">
    <property type="entry name" value="CysS_C"/>
    <property type="match status" value="1"/>
</dbReference>
<dbReference type="STRING" id="1797989.A3H66_01570"/>
<dbReference type="HAMAP" id="MF_00041">
    <property type="entry name" value="Cys_tRNA_synth"/>
    <property type="match status" value="1"/>
</dbReference>
<evidence type="ECO:0000256" key="8">
    <source>
        <dbReference type="ARBA" id="ARBA00023146"/>
    </source>
</evidence>
<dbReference type="SUPFAM" id="SSF52374">
    <property type="entry name" value="Nucleotidylyl transferase"/>
    <property type="match status" value="1"/>
</dbReference>
<dbReference type="Gene3D" id="3.40.50.620">
    <property type="entry name" value="HUPs"/>
    <property type="match status" value="1"/>
</dbReference>
<dbReference type="EC" id="6.1.1.16" evidence="9"/>
<dbReference type="InterPro" id="IPR014729">
    <property type="entry name" value="Rossmann-like_a/b/a_fold"/>
</dbReference>
<evidence type="ECO:0000256" key="9">
    <source>
        <dbReference type="HAMAP-Rule" id="MF_00041"/>
    </source>
</evidence>
<dbReference type="Pfam" id="PF01406">
    <property type="entry name" value="tRNA-synt_1e"/>
    <property type="match status" value="1"/>
</dbReference>
<comment type="cofactor">
    <cofactor evidence="9">
        <name>Zn(2+)</name>
        <dbReference type="ChEBI" id="CHEBI:29105"/>
    </cofactor>
    <text evidence="9">Binds 1 zinc ion per subunit.</text>
</comment>
<dbReference type="PANTHER" id="PTHR10890:SF3">
    <property type="entry name" value="CYSTEINE--TRNA LIGASE, CYTOPLASMIC"/>
    <property type="match status" value="1"/>
</dbReference>
<dbReference type="PANTHER" id="PTHR10890">
    <property type="entry name" value="CYSTEINYL-TRNA SYNTHETASE"/>
    <property type="match status" value="1"/>
</dbReference>
<feature type="binding site" evidence="9">
    <location>
        <position position="30"/>
    </location>
    <ligand>
        <name>Zn(2+)</name>
        <dbReference type="ChEBI" id="CHEBI:29105"/>
    </ligand>
</feature>
<dbReference type="SUPFAM" id="SSF47323">
    <property type="entry name" value="Anticodon-binding domain of a subclass of class I aminoacyl-tRNA synthetases"/>
    <property type="match status" value="1"/>
</dbReference>
<keyword evidence="9" id="KW-0963">Cytoplasm</keyword>
<evidence type="ECO:0000259" key="10">
    <source>
        <dbReference type="Pfam" id="PF01406"/>
    </source>
</evidence>
<feature type="domain" description="Cysteinyl-tRNA ligase anticodon binding" evidence="11">
    <location>
        <begin position="422"/>
        <end position="468"/>
    </location>
</feature>
<evidence type="ECO:0000313" key="13">
    <source>
        <dbReference type="Proteomes" id="UP000178783"/>
    </source>
</evidence>
<keyword evidence="3 9" id="KW-0479">Metal-binding</keyword>
<dbReference type="AlphaFoldDB" id="A0A1F5SD91"/>
<protein>
    <recommendedName>
        <fullName evidence="9">Cysteine--tRNA ligase</fullName>
        <ecNumber evidence="9">6.1.1.16</ecNumber>
    </recommendedName>
    <alternativeName>
        <fullName evidence="9">Cysteinyl-tRNA synthetase</fullName>
        <shortName evidence="9">CysRS</shortName>
    </alternativeName>
</protein>
<dbReference type="InterPro" id="IPR015803">
    <property type="entry name" value="Cys-tRNA-ligase"/>
</dbReference>
<comment type="subunit">
    <text evidence="1 9">Monomer.</text>
</comment>
<keyword evidence="6 9" id="KW-0067">ATP-binding</keyword>